<dbReference type="EMBL" id="LR743508">
    <property type="protein sequence ID" value="CAA2109647.1"/>
    <property type="molecule type" value="Genomic_DNA"/>
</dbReference>
<keyword evidence="2" id="KW-0418">Kinase</keyword>
<dbReference type="Gene3D" id="3.40.50.300">
    <property type="entry name" value="P-loop containing nucleotide triphosphate hydrolases"/>
    <property type="match status" value="2"/>
</dbReference>
<dbReference type="Pfam" id="PF06745">
    <property type="entry name" value="ATPase"/>
    <property type="match status" value="2"/>
</dbReference>
<proteinExistence type="predicted"/>
<dbReference type="GO" id="GO:0004674">
    <property type="term" value="F:protein serine/threonine kinase activity"/>
    <property type="evidence" value="ECO:0007669"/>
    <property type="project" value="UniProtKB-EC"/>
</dbReference>
<dbReference type="PANTHER" id="PTHR42926:SF1">
    <property type="entry name" value="CIRCADIAN CLOCK OSCILLATOR PROTEIN KAIC 1"/>
    <property type="match status" value="1"/>
</dbReference>
<keyword evidence="2" id="KW-0808">Transferase</keyword>
<sequence length="518" mass="55357">MAEGWPAPMRFLQRLRSRATAGESPGERLHNAALALTPKASRLCFAFQPNVMTRMKRLRTNVEGLDTILNGGLFEGGVYIFEGPPGVGKTTLANQIAYTLARRETRTLYVTMLAESHARMLQHMEGQVFFDHQDVNAQVFYVSGYREFEQGGLKAVVGLLQGELIRHRAGLLVIDGLVVGGPISMSDDSVRQFVHELQSLVSALSCTCLILTSGNGNALSAEQTMVDGIFSFEDYGFHWRAERRIQVRKFRGSQIIRGRHTFCISSRGLQFFPRLESLPPPASSGTLGPGTLPFGLPALDSVLRAGGVLAGSASVLTGQSGSGKTTLALAFAAASTTQAPGLLLPCTELVGDLRRGGAELGLGVAHTMDSGALVVEPLGQEDESMDEMGHKVLRLVDEMKIRRLVVDGLAGLADTLAFSERGYRFLGRLLLELKARGVTSLFTVDPAALAAAADSPLAEGVVGWFDNVFAFDASPAPHGADRPPGRILSIIKIRGSQASQASVDVDLSLQDASVSPSA</sequence>
<evidence type="ECO:0000313" key="2">
    <source>
        <dbReference type="EMBL" id="CAA2109647.1"/>
    </source>
</evidence>
<dbReference type="InterPro" id="IPR027417">
    <property type="entry name" value="P-loop_NTPase"/>
</dbReference>
<name>A0A679JQR7_VARPD</name>
<evidence type="ECO:0000259" key="1">
    <source>
        <dbReference type="SMART" id="SM00382"/>
    </source>
</evidence>
<gene>
    <name evidence="2" type="primary">kaiC_2</name>
    <name evidence="2" type="ORF">VVAX_05918</name>
</gene>
<dbReference type="SUPFAM" id="SSF52540">
    <property type="entry name" value="P-loop containing nucleoside triphosphate hydrolases"/>
    <property type="match status" value="2"/>
</dbReference>
<protein>
    <submittedName>
        <fullName evidence="2">Circadian clock protein kinase KaiC</fullName>
        <ecNumber evidence="2">2.7.11.1</ecNumber>
    </submittedName>
</protein>
<feature type="domain" description="AAA+ ATPase" evidence="1">
    <location>
        <begin position="75"/>
        <end position="251"/>
    </location>
</feature>
<dbReference type="EC" id="2.7.11.1" evidence="2"/>
<dbReference type="PANTHER" id="PTHR42926">
    <property type="match status" value="1"/>
</dbReference>
<accession>A0A679JQR7</accession>
<feature type="domain" description="AAA+ ATPase" evidence="1">
    <location>
        <begin position="310"/>
        <end position="463"/>
    </location>
</feature>
<dbReference type="InterPro" id="IPR003593">
    <property type="entry name" value="AAA+_ATPase"/>
</dbReference>
<dbReference type="SMART" id="SM00382">
    <property type="entry name" value="AAA"/>
    <property type="match status" value="2"/>
</dbReference>
<reference evidence="2" key="1">
    <citation type="submission" date="2019-12" db="EMBL/GenBank/DDBJ databases">
        <authorList>
            <person name="Cremers G."/>
        </authorList>
    </citation>
    <scope>NUCLEOTIDE SEQUENCE</scope>
    <source>
        <strain evidence="2">Vvax</strain>
    </source>
</reference>
<dbReference type="InterPro" id="IPR051347">
    <property type="entry name" value="Circadian_clock_KaiC-rel"/>
</dbReference>
<dbReference type="InterPro" id="IPR014774">
    <property type="entry name" value="KaiC-like_dom"/>
</dbReference>
<dbReference type="PRINTS" id="PR00830">
    <property type="entry name" value="ENDOLAPTASE"/>
</dbReference>
<organism evidence="2">
    <name type="scientific">Variovorax paradoxus</name>
    <dbReference type="NCBI Taxonomy" id="34073"/>
    <lineage>
        <taxon>Bacteria</taxon>
        <taxon>Pseudomonadati</taxon>
        <taxon>Pseudomonadota</taxon>
        <taxon>Betaproteobacteria</taxon>
        <taxon>Burkholderiales</taxon>
        <taxon>Comamonadaceae</taxon>
        <taxon>Variovorax</taxon>
    </lineage>
</organism>
<dbReference type="AlphaFoldDB" id="A0A679JQR7"/>